<dbReference type="HOGENOM" id="CLU_080904_2_0_4"/>
<dbReference type="SUPFAM" id="SSF53271">
    <property type="entry name" value="PRTase-like"/>
    <property type="match status" value="1"/>
</dbReference>
<dbReference type="Pfam" id="PF00156">
    <property type="entry name" value="Pribosyltran"/>
    <property type="match status" value="1"/>
</dbReference>
<dbReference type="AlphaFoldDB" id="A0A0A1FG74"/>
<organism evidence="4 5">
    <name type="scientific">Collimonas arenae</name>
    <dbReference type="NCBI Taxonomy" id="279058"/>
    <lineage>
        <taxon>Bacteria</taxon>
        <taxon>Pseudomonadati</taxon>
        <taxon>Pseudomonadota</taxon>
        <taxon>Betaproteobacteria</taxon>
        <taxon>Burkholderiales</taxon>
        <taxon>Oxalobacteraceae</taxon>
        <taxon>Collimonas</taxon>
    </lineage>
</organism>
<dbReference type="CDD" id="cd06223">
    <property type="entry name" value="PRTases_typeI"/>
    <property type="match status" value="1"/>
</dbReference>
<accession>A0A0A1FG74</accession>
<sequence length="193" mass="22063">MKKPSFCVTHLNKNNMNKSDDQHLWVSWDEYHSVIEKLVLNVHASGWQFDQVLCLARGGLRPGDVFSRIFDVPLAILSTSSYREEAGTVRSELDIGKHITMSRGALSGRVLVVDDLVDSGVTLDKVLHHLKENYAPVTEVKSAVIWWKACSSLKPDYYVDYLPTNPWIHQPFEEYDSLRPHQLEAWSRKGVSR</sequence>
<dbReference type="KEGG" id="care:LT85_2694"/>
<gene>
    <name evidence="4" type="ORF">LT85_2694</name>
</gene>
<dbReference type="EMBL" id="CP009962">
    <property type="protein sequence ID" value="AIY41852.1"/>
    <property type="molecule type" value="Genomic_DNA"/>
</dbReference>
<dbReference type="Gene3D" id="3.40.50.2020">
    <property type="match status" value="1"/>
</dbReference>
<dbReference type="InterPro" id="IPR000836">
    <property type="entry name" value="PRTase_dom"/>
</dbReference>
<protein>
    <submittedName>
        <fullName evidence="4">Xanthine-guanine phosphoribosyltransferase</fullName>
        <ecNumber evidence="4">2.4.2.22</ecNumber>
    </submittedName>
</protein>
<dbReference type="STRING" id="279058.LT85_2694"/>
<reference evidence="5" key="1">
    <citation type="journal article" date="2014" name="Soil Biol. Biochem.">
        <title>Structure and function of bacterial communities in ageing soils: Insights from the Mendocino ecological staircase.</title>
        <authorList>
            <person name="Uroz S."/>
            <person name="Tech J.J."/>
            <person name="Sawaya N.A."/>
            <person name="Frey-Klett P."/>
            <person name="Leveau J.H.J."/>
        </authorList>
    </citation>
    <scope>NUCLEOTIDE SEQUENCE [LARGE SCALE GENOMIC DNA]</scope>
    <source>
        <strain evidence="5">Cal35</strain>
    </source>
</reference>
<feature type="domain" description="Phosphoribosyltransferase" evidence="3">
    <location>
        <begin position="27"/>
        <end position="175"/>
    </location>
</feature>
<proteinExistence type="predicted"/>
<keyword evidence="5" id="KW-1185">Reference proteome</keyword>
<evidence type="ECO:0000256" key="1">
    <source>
        <dbReference type="ARBA" id="ARBA00022676"/>
    </source>
</evidence>
<keyword evidence="1 4" id="KW-0328">Glycosyltransferase</keyword>
<dbReference type="PANTHER" id="PTHR43363">
    <property type="entry name" value="HYPOXANTHINE PHOSPHORIBOSYLTRANSFERASE"/>
    <property type="match status" value="1"/>
</dbReference>
<dbReference type="InterPro" id="IPR029057">
    <property type="entry name" value="PRTase-like"/>
</dbReference>
<keyword evidence="2 4" id="KW-0808">Transferase</keyword>
<evidence type="ECO:0000313" key="5">
    <source>
        <dbReference type="Proteomes" id="UP000030302"/>
    </source>
</evidence>
<dbReference type="PANTHER" id="PTHR43363:SF1">
    <property type="entry name" value="HYPOXANTHINE-GUANINE PHOSPHORIBOSYLTRANSFERASE"/>
    <property type="match status" value="1"/>
</dbReference>
<dbReference type="GO" id="GO:0000310">
    <property type="term" value="F:xanthine phosphoribosyltransferase activity"/>
    <property type="evidence" value="ECO:0007669"/>
    <property type="project" value="UniProtKB-EC"/>
</dbReference>
<evidence type="ECO:0000256" key="2">
    <source>
        <dbReference type="ARBA" id="ARBA00022679"/>
    </source>
</evidence>
<name>A0A0A1FG74_9BURK</name>
<dbReference type="Proteomes" id="UP000030302">
    <property type="component" value="Chromosome"/>
</dbReference>
<evidence type="ECO:0000259" key="3">
    <source>
        <dbReference type="Pfam" id="PF00156"/>
    </source>
</evidence>
<evidence type="ECO:0000313" key="4">
    <source>
        <dbReference type="EMBL" id="AIY41852.1"/>
    </source>
</evidence>
<dbReference type="EC" id="2.4.2.22" evidence="4"/>